<evidence type="ECO:0000256" key="12">
    <source>
        <dbReference type="ARBA" id="ARBA00029826"/>
    </source>
</evidence>
<evidence type="ECO:0000256" key="14">
    <source>
        <dbReference type="HAMAP-Rule" id="MF_00077"/>
    </source>
</evidence>
<dbReference type="GO" id="GO:0106059">
    <property type="term" value="F:tRNA (cytidine(56)-2'-O)-methyltransferase activity"/>
    <property type="evidence" value="ECO:0007669"/>
    <property type="project" value="UniProtKB-EC"/>
</dbReference>
<dbReference type="GO" id="GO:0005737">
    <property type="term" value="C:cytoplasm"/>
    <property type="evidence" value="ECO:0007669"/>
    <property type="project" value="UniProtKB-SubCell"/>
</dbReference>
<comment type="caution">
    <text evidence="14">Lacks conserved residue(s) required for the propagation of feature annotation.</text>
</comment>
<keyword evidence="9 14" id="KW-0808">Transferase</keyword>
<name>A0A2R7Y187_9ARCH</name>
<dbReference type="SUPFAM" id="SSF75217">
    <property type="entry name" value="alpha/beta knot"/>
    <property type="match status" value="1"/>
</dbReference>
<evidence type="ECO:0000256" key="6">
    <source>
        <dbReference type="ARBA" id="ARBA00013709"/>
    </source>
</evidence>
<dbReference type="PIRSF" id="PIRSF016123">
    <property type="entry name" value="UCP016123"/>
    <property type="match status" value="1"/>
</dbReference>
<dbReference type="NCBIfam" id="NF003048">
    <property type="entry name" value="PRK03958.1"/>
    <property type="match status" value="1"/>
</dbReference>
<comment type="similarity">
    <text evidence="3 14">Belongs to the aTrm56 family.</text>
</comment>
<evidence type="ECO:0000256" key="13">
    <source>
        <dbReference type="ARBA" id="ARBA00047792"/>
    </source>
</evidence>
<evidence type="ECO:0000256" key="2">
    <source>
        <dbReference type="ARBA" id="ARBA00004496"/>
    </source>
</evidence>
<comment type="subcellular location">
    <subcellularLocation>
        <location evidence="2 14">Cytoplasm</location>
    </subcellularLocation>
</comment>
<gene>
    <name evidence="15" type="ORF">B9J98_06785</name>
</gene>
<evidence type="ECO:0000256" key="7">
    <source>
        <dbReference type="ARBA" id="ARBA00022490"/>
    </source>
</evidence>
<dbReference type="Gene3D" id="3.40.1280.10">
    <property type="match status" value="1"/>
</dbReference>
<evidence type="ECO:0000256" key="8">
    <source>
        <dbReference type="ARBA" id="ARBA00022603"/>
    </source>
</evidence>
<dbReference type="Proteomes" id="UP000244066">
    <property type="component" value="Unassembled WGS sequence"/>
</dbReference>
<dbReference type="HAMAP" id="MF_00077">
    <property type="entry name" value="tRNA_methyltr_aTrm56"/>
    <property type="match status" value="1"/>
</dbReference>
<comment type="subunit">
    <text evidence="4 14">Homodimer.</text>
</comment>
<comment type="caution">
    <text evidence="15">The sequence shown here is derived from an EMBL/GenBank/DDBJ whole genome shotgun (WGS) entry which is preliminary data.</text>
</comment>
<evidence type="ECO:0000256" key="1">
    <source>
        <dbReference type="ARBA" id="ARBA00003959"/>
    </source>
</evidence>
<comment type="catalytic activity">
    <reaction evidence="13 14">
        <text>cytidine(56) in tRNA + S-adenosyl-L-methionine = 2'-O-methylcytidine(56) in tRNA + S-adenosyl-L-homocysteine + H(+)</text>
        <dbReference type="Rhea" id="RHEA:42968"/>
        <dbReference type="Rhea" id="RHEA-COMP:10308"/>
        <dbReference type="Rhea" id="RHEA-COMP:10309"/>
        <dbReference type="ChEBI" id="CHEBI:15378"/>
        <dbReference type="ChEBI" id="CHEBI:57856"/>
        <dbReference type="ChEBI" id="CHEBI:59789"/>
        <dbReference type="ChEBI" id="CHEBI:74495"/>
        <dbReference type="ChEBI" id="CHEBI:82748"/>
        <dbReference type="EC" id="2.1.1.206"/>
    </reaction>
</comment>
<keyword evidence="10 14" id="KW-0949">S-adenosyl-L-methionine</keyword>
<dbReference type="AlphaFoldDB" id="A0A2R7Y187"/>
<dbReference type="PANTHER" id="PTHR42197:SF1">
    <property type="entry name" value="TRNA (CYTIDINE(56)-2'-O)-METHYLTRANSFERASE"/>
    <property type="match status" value="1"/>
</dbReference>
<evidence type="ECO:0000256" key="3">
    <source>
        <dbReference type="ARBA" id="ARBA00010324"/>
    </source>
</evidence>
<dbReference type="InterPro" id="IPR002845">
    <property type="entry name" value="tRNA_mtfrase_aTrm56"/>
</dbReference>
<reference evidence="15 16" key="1">
    <citation type="submission" date="2017-04" db="EMBL/GenBank/DDBJ databases">
        <title>Draft Aigarchaeota genome from a New Zealand hot spring.</title>
        <authorList>
            <person name="Reysenbach A.-L."/>
            <person name="Donaho J.A."/>
            <person name="Gerhart J."/>
            <person name="Kelley J.F."/>
            <person name="Kouba K."/>
            <person name="Podar M."/>
            <person name="Stott M."/>
        </authorList>
    </citation>
    <scope>NUCLEOTIDE SEQUENCE [LARGE SCALE GENOMIC DNA]</scope>
    <source>
        <strain evidence="15">NZ13_MG1</strain>
    </source>
</reference>
<keyword evidence="8 14" id="KW-0489">Methyltransferase</keyword>
<evidence type="ECO:0000256" key="11">
    <source>
        <dbReference type="ARBA" id="ARBA00022694"/>
    </source>
</evidence>
<dbReference type="CDD" id="cd18083">
    <property type="entry name" value="aTrm56-like"/>
    <property type="match status" value="1"/>
</dbReference>
<protein>
    <recommendedName>
        <fullName evidence="6 14">tRNA (cytidine(56)-2'-O)-methyltransferase</fullName>
        <ecNumber evidence="5 14">2.1.1.206</ecNumber>
    </recommendedName>
    <alternativeName>
        <fullName evidence="12 14">tRNA ribose 2'-O-methyltransferase aTrm56</fullName>
    </alternativeName>
</protein>
<evidence type="ECO:0000256" key="5">
    <source>
        <dbReference type="ARBA" id="ARBA00012624"/>
    </source>
</evidence>
<sequence>MELVVLRMGHRIHRDERVTTHVCLTARAFGCDGVIISGQPDEGVKKSVEDVVRRFGGKFFVEIRQDWMNVVKSWLGSGGEVVHLTMYGLPLPSVIEEIRSSEKNKLIVVGSEKVPKKVYEMATWNVSVTNQPISEVAALAVFLDWLQQHREFYMEFENAKIKVIPSAREKKVVRLA</sequence>
<dbReference type="Pfam" id="PF01994">
    <property type="entry name" value="Trm56"/>
    <property type="match status" value="1"/>
</dbReference>
<dbReference type="EC" id="2.1.1.206" evidence="5 14"/>
<keyword evidence="11 14" id="KW-0819">tRNA processing</keyword>
<evidence type="ECO:0000313" key="16">
    <source>
        <dbReference type="Proteomes" id="UP000244066"/>
    </source>
</evidence>
<keyword evidence="7 14" id="KW-0963">Cytoplasm</keyword>
<proteinExistence type="inferred from homology"/>
<dbReference type="EMBL" id="NDWU01000020">
    <property type="protein sequence ID" value="PUA31296.1"/>
    <property type="molecule type" value="Genomic_DNA"/>
</dbReference>
<organism evidence="15 16">
    <name type="scientific">Candidatus Terraquivivens tikiterensis</name>
    <dbReference type="NCBI Taxonomy" id="1980982"/>
    <lineage>
        <taxon>Archaea</taxon>
        <taxon>Nitrososphaerota</taxon>
        <taxon>Candidatus Wolframiiraptoraceae</taxon>
        <taxon>Candidatus Terraquivivens</taxon>
    </lineage>
</organism>
<feature type="binding site" evidence="14">
    <location>
        <position position="84"/>
    </location>
    <ligand>
        <name>S-adenosyl-L-methionine</name>
        <dbReference type="ChEBI" id="CHEBI:59789"/>
    </ligand>
</feature>
<dbReference type="InterPro" id="IPR029028">
    <property type="entry name" value="Alpha/beta_knot_MTases"/>
</dbReference>
<evidence type="ECO:0000256" key="10">
    <source>
        <dbReference type="ARBA" id="ARBA00022691"/>
    </source>
</evidence>
<dbReference type="InterPro" id="IPR029026">
    <property type="entry name" value="tRNA_m1G_MTases_N"/>
</dbReference>
<evidence type="ECO:0000256" key="4">
    <source>
        <dbReference type="ARBA" id="ARBA00011738"/>
    </source>
</evidence>
<evidence type="ECO:0000256" key="9">
    <source>
        <dbReference type="ARBA" id="ARBA00022679"/>
    </source>
</evidence>
<accession>A0A2R7Y187</accession>
<dbReference type="PANTHER" id="PTHR42197">
    <property type="entry name" value="TRNA (CYTIDINE(56)-2'-O)-METHYLTRANSFERASE"/>
    <property type="match status" value="1"/>
</dbReference>
<comment type="function">
    <text evidence="1 14">Specifically catalyzes the AdoMet-dependent 2'-O-ribose methylation of cytidine at position 56 in tRNAs.</text>
</comment>
<feature type="binding site" evidence="14">
    <location>
        <begin position="110"/>
        <end position="114"/>
    </location>
    <ligand>
        <name>S-adenosyl-L-methionine</name>
        <dbReference type="ChEBI" id="CHEBI:59789"/>
    </ligand>
</feature>
<dbReference type="GO" id="GO:0002128">
    <property type="term" value="P:tRNA nucleoside ribose methylation"/>
    <property type="evidence" value="ECO:0007669"/>
    <property type="project" value="UniProtKB-UniRule"/>
</dbReference>
<evidence type="ECO:0000313" key="15">
    <source>
        <dbReference type="EMBL" id="PUA31296.1"/>
    </source>
</evidence>